<protein>
    <recommendedName>
        <fullName evidence="1">Superoxide dismutase [Cu-Zn]</fullName>
        <ecNumber evidence="1">1.15.1.1</ecNumber>
    </recommendedName>
</protein>
<keyword evidence="2" id="KW-0732">Signal</keyword>
<keyword evidence="1" id="KW-0186">Copper</keyword>
<dbReference type="EMBL" id="CAXLJL010000367">
    <property type="protein sequence ID" value="CAL5136941.1"/>
    <property type="molecule type" value="Genomic_DNA"/>
</dbReference>
<comment type="caution">
    <text evidence="4">The sequence shown here is derived from an EMBL/GenBank/DDBJ whole genome shotgun (WGS) entry which is preliminary data.</text>
</comment>
<reference evidence="4" key="1">
    <citation type="submission" date="2024-06" db="EMBL/GenBank/DDBJ databases">
        <authorList>
            <person name="Liu X."/>
            <person name="Lenzi L."/>
            <person name="Haldenby T S."/>
            <person name="Uol C."/>
        </authorList>
    </citation>
    <scope>NUCLEOTIDE SEQUENCE</scope>
</reference>
<feature type="domain" description="Superoxide dismutase copper/zinc binding" evidence="3">
    <location>
        <begin position="43"/>
        <end position="175"/>
    </location>
</feature>
<feature type="signal peptide" evidence="2">
    <location>
        <begin position="1"/>
        <end position="22"/>
    </location>
</feature>
<proteinExistence type="inferred from homology"/>
<sequence length="182" mass="19768">MERHTQYMIFALMLATISETNGCDRRPPPQHEGVATFTTPYDGQVFFVPTGDMIKLTGHVTGLPPGRTLGVHIHEMGNVGNNCSDAGGHYNPKNKTHGGLTGPNRHLGDLGNIQTDSSGRMLFDLSVEEPRRGWMHDFIGLTLVIHSGQDDLGVNPDQGSKTTGNSGSRLACATIGFRHRTY</sequence>
<feature type="chain" id="PRO_5043909710" description="Superoxide dismutase [Cu-Zn]" evidence="2">
    <location>
        <begin position="23"/>
        <end position="182"/>
    </location>
</feature>
<keyword evidence="1" id="KW-0479">Metal-binding</keyword>
<dbReference type="InterPro" id="IPR018152">
    <property type="entry name" value="SOD_Cu/Zn_BS"/>
</dbReference>
<dbReference type="GO" id="GO:0004784">
    <property type="term" value="F:superoxide dismutase activity"/>
    <property type="evidence" value="ECO:0007669"/>
    <property type="project" value="UniProtKB-EC"/>
</dbReference>
<dbReference type="Gene3D" id="2.60.40.200">
    <property type="entry name" value="Superoxide dismutase, copper/zinc binding domain"/>
    <property type="match status" value="1"/>
</dbReference>
<comment type="cofactor">
    <cofactor evidence="1">
        <name>Zn(2+)</name>
        <dbReference type="ChEBI" id="CHEBI:29105"/>
    </cofactor>
    <text evidence="1">Binds 1 zinc ion per subunit.</text>
</comment>
<comment type="function">
    <text evidence="1">Destroys radicals which are normally produced within the cells and which are toxic to biological systems.</text>
</comment>
<name>A0AAV2TJC7_CALDB</name>
<dbReference type="GO" id="GO:0005507">
    <property type="term" value="F:copper ion binding"/>
    <property type="evidence" value="ECO:0007669"/>
    <property type="project" value="InterPro"/>
</dbReference>
<keyword evidence="1" id="KW-0560">Oxidoreductase</keyword>
<comment type="catalytic activity">
    <reaction evidence="1">
        <text>2 superoxide + 2 H(+) = H2O2 + O2</text>
        <dbReference type="Rhea" id="RHEA:20696"/>
        <dbReference type="ChEBI" id="CHEBI:15378"/>
        <dbReference type="ChEBI" id="CHEBI:15379"/>
        <dbReference type="ChEBI" id="CHEBI:16240"/>
        <dbReference type="ChEBI" id="CHEBI:18421"/>
        <dbReference type="EC" id="1.15.1.1"/>
    </reaction>
</comment>
<evidence type="ECO:0000313" key="5">
    <source>
        <dbReference type="Proteomes" id="UP001497525"/>
    </source>
</evidence>
<dbReference type="Proteomes" id="UP001497525">
    <property type="component" value="Unassembled WGS sequence"/>
</dbReference>
<keyword evidence="1" id="KW-0862">Zinc</keyword>
<dbReference type="InterPro" id="IPR036423">
    <property type="entry name" value="SOD-like_Cu/Zn_dom_sf"/>
</dbReference>
<dbReference type="SUPFAM" id="SSF49329">
    <property type="entry name" value="Cu,Zn superoxide dismutase-like"/>
    <property type="match status" value="1"/>
</dbReference>
<gene>
    <name evidence="4" type="ORF">CDAUBV1_LOCUS11229</name>
</gene>
<dbReference type="PROSITE" id="PS00332">
    <property type="entry name" value="SOD_CU_ZN_2"/>
    <property type="match status" value="1"/>
</dbReference>
<dbReference type="PANTHER" id="PTHR10003">
    <property type="entry name" value="SUPEROXIDE DISMUTASE CU-ZN -RELATED"/>
    <property type="match status" value="1"/>
</dbReference>
<evidence type="ECO:0000256" key="1">
    <source>
        <dbReference type="RuleBase" id="RU000393"/>
    </source>
</evidence>
<evidence type="ECO:0000256" key="2">
    <source>
        <dbReference type="SAM" id="SignalP"/>
    </source>
</evidence>
<dbReference type="PRINTS" id="PR00068">
    <property type="entry name" value="CUZNDISMTASE"/>
</dbReference>
<dbReference type="InterPro" id="IPR024134">
    <property type="entry name" value="SOD_Cu/Zn_/chaperone"/>
</dbReference>
<dbReference type="AlphaFoldDB" id="A0AAV2TJC7"/>
<dbReference type="EC" id="1.15.1.1" evidence="1"/>
<dbReference type="InterPro" id="IPR001424">
    <property type="entry name" value="SOD_Cu_Zn_dom"/>
</dbReference>
<comment type="cofactor">
    <cofactor evidence="1">
        <name>Cu cation</name>
        <dbReference type="ChEBI" id="CHEBI:23378"/>
    </cofactor>
    <text evidence="1">Binds 1 copper ion per subunit.</text>
</comment>
<comment type="similarity">
    <text evidence="1">Belongs to the Cu-Zn superoxide dismutase family.</text>
</comment>
<dbReference type="Pfam" id="PF00080">
    <property type="entry name" value="Sod_Cu"/>
    <property type="match status" value="1"/>
</dbReference>
<evidence type="ECO:0000313" key="4">
    <source>
        <dbReference type="EMBL" id="CAL5136941.1"/>
    </source>
</evidence>
<dbReference type="CDD" id="cd00305">
    <property type="entry name" value="Cu-Zn_Superoxide_Dismutase"/>
    <property type="match status" value="1"/>
</dbReference>
<evidence type="ECO:0000259" key="3">
    <source>
        <dbReference type="Pfam" id="PF00080"/>
    </source>
</evidence>
<organism evidence="4 5">
    <name type="scientific">Calicophoron daubneyi</name>
    <name type="common">Rumen fluke</name>
    <name type="synonym">Paramphistomum daubneyi</name>
    <dbReference type="NCBI Taxonomy" id="300641"/>
    <lineage>
        <taxon>Eukaryota</taxon>
        <taxon>Metazoa</taxon>
        <taxon>Spiralia</taxon>
        <taxon>Lophotrochozoa</taxon>
        <taxon>Platyhelminthes</taxon>
        <taxon>Trematoda</taxon>
        <taxon>Digenea</taxon>
        <taxon>Plagiorchiida</taxon>
        <taxon>Pronocephalata</taxon>
        <taxon>Paramphistomoidea</taxon>
        <taxon>Paramphistomidae</taxon>
        <taxon>Calicophoron</taxon>
    </lineage>
</organism>
<accession>A0AAV2TJC7</accession>